<dbReference type="Proteomes" id="UP000095679">
    <property type="component" value="Unassembled WGS sequence"/>
</dbReference>
<protein>
    <submittedName>
        <fullName evidence="1">Uncharacterized protein</fullName>
    </submittedName>
</protein>
<dbReference type="AlphaFoldDB" id="A0A174HL35"/>
<name>A0A174HL35_9FIRM</name>
<evidence type="ECO:0000313" key="1">
    <source>
        <dbReference type="EMBL" id="CUO75632.1"/>
    </source>
</evidence>
<accession>A0A174HL35</accession>
<proteinExistence type="predicted"/>
<dbReference type="RefSeq" id="WP_005345322.1">
    <property type="nucleotide sequence ID" value="NZ_BLYK01000028.1"/>
</dbReference>
<sequence length="40" mass="4747">MIKMTSDIKEIPVFASMWNMDGLILIRFCKVDYENLRNPI</sequence>
<dbReference type="EMBL" id="CYZL01000023">
    <property type="protein sequence ID" value="CUO75632.1"/>
    <property type="molecule type" value="Genomic_DNA"/>
</dbReference>
<evidence type="ECO:0000313" key="2">
    <source>
        <dbReference type="Proteomes" id="UP000095679"/>
    </source>
</evidence>
<reference evidence="1 2" key="1">
    <citation type="submission" date="2015-09" db="EMBL/GenBank/DDBJ databases">
        <authorList>
            <consortium name="Pathogen Informatics"/>
        </authorList>
    </citation>
    <scope>NUCLEOTIDE SEQUENCE [LARGE SCALE GENOMIC DNA]</scope>
    <source>
        <strain evidence="1 2">2789STDY5834835</strain>
    </source>
</reference>
<gene>
    <name evidence="1" type="ORF">ERS852450_02365</name>
</gene>
<dbReference type="GeneID" id="81061434"/>
<organism evidence="1 2">
    <name type="scientific">Anaerobutyricum hallii</name>
    <dbReference type="NCBI Taxonomy" id="39488"/>
    <lineage>
        <taxon>Bacteria</taxon>
        <taxon>Bacillati</taxon>
        <taxon>Bacillota</taxon>
        <taxon>Clostridia</taxon>
        <taxon>Lachnospirales</taxon>
        <taxon>Lachnospiraceae</taxon>
        <taxon>Anaerobutyricum</taxon>
    </lineage>
</organism>